<feature type="domain" description="Protein kinase" evidence="6">
    <location>
        <begin position="171"/>
        <end position="472"/>
    </location>
</feature>
<dbReference type="InterPro" id="IPR041679">
    <property type="entry name" value="DNA2/NAM7-like_C"/>
</dbReference>
<reference evidence="8 9" key="1">
    <citation type="submission" date="2020-11" db="EMBL/GenBank/DDBJ databases">
        <title>Pseudomonas fulva producing VIM-24.</title>
        <authorList>
            <person name="Liu S."/>
        </authorList>
    </citation>
    <scope>NUCLEOTIDE SEQUENCE [LARGE SCALE GENOMIC DNA]</scope>
    <source>
        <strain evidence="8 9">ZDHY414</strain>
    </source>
</reference>
<evidence type="ECO:0000313" key="9">
    <source>
        <dbReference type="Proteomes" id="UP000594430"/>
    </source>
</evidence>
<dbReference type="Gene3D" id="1.10.510.10">
    <property type="entry name" value="Transferase(Phosphotransferase) domain 1"/>
    <property type="match status" value="1"/>
</dbReference>
<accession>A0A7S9Q5Q0</accession>
<dbReference type="CDD" id="cd17934">
    <property type="entry name" value="DEXXQc_Upf1-like"/>
    <property type="match status" value="1"/>
</dbReference>
<comment type="similarity">
    <text evidence="1">Belongs to the DNA2/NAM7 helicase family.</text>
</comment>
<dbReference type="RefSeq" id="WP_049695948.1">
    <property type="nucleotide sequence ID" value="NZ_CP064943.1"/>
</dbReference>
<dbReference type="Pfam" id="PF08378">
    <property type="entry name" value="NERD"/>
    <property type="match status" value="1"/>
</dbReference>
<dbReference type="PROSITE" id="PS50965">
    <property type="entry name" value="NERD"/>
    <property type="match status" value="1"/>
</dbReference>
<dbReference type="SUPFAM" id="SSF52540">
    <property type="entry name" value="P-loop containing nucleoside triphosphate hydrolases"/>
    <property type="match status" value="2"/>
</dbReference>
<dbReference type="GO" id="GO:0016787">
    <property type="term" value="F:hydrolase activity"/>
    <property type="evidence" value="ECO:0007669"/>
    <property type="project" value="UniProtKB-KW"/>
</dbReference>
<keyword evidence="5" id="KW-0067">ATP-binding</keyword>
<dbReference type="InterPro" id="IPR011528">
    <property type="entry name" value="NERD"/>
</dbReference>
<dbReference type="InterPro" id="IPR047187">
    <property type="entry name" value="SF1_C_Upf1"/>
</dbReference>
<keyword evidence="4" id="KW-0347">Helicase</keyword>
<evidence type="ECO:0000256" key="2">
    <source>
        <dbReference type="ARBA" id="ARBA00022741"/>
    </source>
</evidence>
<feature type="domain" description="NERD" evidence="7">
    <location>
        <begin position="9"/>
        <end position="124"/>
    </location>
</feature>
<evidence type="ECO:0000256" key="5">
    <source>
        <dbReference type="ARBA" id="ARBA00022840"/>
    </source>
</evidence>
<dbReference type="GO" id="GO:0005524">
    <property type="term" value="F:ATP binding"/>
    <property type="evidence" value="ECO:0007669"/>
    <property type="project" value="UniProtKB-KW"/>
</dbReference>
<dbReference type="InterPro" id="IPR000719">
    <property type="entry name" value="Prot_kinase_dom"/>
</dbReference>
<evidence type="ECO:0000313" key="8">
    <source>
        <dbReference type="EMBL" id="QPH51210.1"/>
    </source>
</evidence>
<gene>
    <name evidence="8" type="ORF">IZU98_11220</name>
</gene>
<evidence type="ECO:0000256" key="4">
    <source>
        <dbReference type="ARBA" id="ARBA00022806"/>
    </source>
</evidence>
<dbReference type="CDD" id="cd18808">
    <property type="entry name" value="SF1_C_Upf1"/>
    <property type="match status" value="1"/>
</dbReference>
<evidence type="ECO:0000256" key="3">
    <source>
        <dbReference type="ARBA" id="ARBA00022801"/>
    </source>
</evidence>
<proteinExistence type="inferred from homology"/>
<dbReference type="Gene3D" id="3.40.50.300">
    <property type="entry name" value="P-loop containing nucleotide triphosphate hydrolases"/>
    <property type="match status" value="2"/>
</dbReference>
<dbReference type="InterPro" id="IPR011009">
    <property type="entry name" value="Kinase-like_dom_sf"/>
</dbReference>
<dbReference type="InterPro" id="IPR050534">
    <property type="entry name" value="Coronavir_polyprotein_1ab"/>
</dbReference>
<dbReference type="PANTHER" id="PTHR43788">
    <property type="entry name" value="DNA2/NAM7 HELICASE FAMILY MEMBER"/>
    <property type="match status" value="1"/>
</dbReference>
<dbReference type="GO" id="GO:0043139">
    <property type="term" value="F:5'-3' DNA helicase activity"/>
    <property type="evidence" value="ECO:0007669"/>
    <property type="project" value="TreeGrafter"/>
</dbReference>
<dbReference type="Proteomes" id="UP000594430">
    <property type="component" value="Chromosome"/>
</dbReference>
<evidence type="ECO:0000256" key="1">
    <source>
        <dbReference type="ARBA" id="ARBA00007913"/>
    </source>
</evidence>
<organism evidence="8 9">
    <name type="scientific">Pseudomonas fulva</name>
    <dbReference type="NCBI Taxonomy" id="47880"/>
    <lineage>
        <taxon>Bacteria</taxon>
        <taxon>Pseudomonadati</taxon>
        <taxon>Pseudomonadota</taxon>
        <taxon>Gammaproteobacteria</taxon>
        <taxon>Pseudomonadales</taxon>
        <taxon>Pseudomonadaceae</taxon>
        <taxon>Pseudomonas</taxon>
    </lineage>
</organism>
<dbReference type="SUPFAM" id="SSF56112">
    <property type="entry name" value="Protein kinase-like (PK-like)"/>
    <property type="match status" value="2"/>
</dbReference>
<evidence type="ECO:0000259" key="7">
    <source>
        <dbReference type="PROSITE" id="PS50965"/>
    </source>
</evidence>
<dbReference type="EMBL" id="CP064946">
    <property type="protein sequence ID" value="QPH51210.1"/>
    <property type="molecule type" value="Genomic_DNA"/>
</dbReference>
<dbReference type="PROSITE" id="PS50011">
    <property type="entry name" value="PROTEIN_KINASE_DOM"/>
    <property type="match status" value="1"/>
</dbReference>
<sequence>MKIIVKGKGLHGSETKAVARMEAELRNSWHAYASVLICDSQGGMEFDLIIVTHDRILIVELKNWRGKLTSFDGNWYIDGKYRSKSPYHTKRDQGYRLLSILRSELQHKLGYYPFVEAHVVLCGEATPEHLPANDKPFVHTLEEFMKIREADGYSAIITGPQAIKFDDVGRLRPNDPVNLKHFDDFFRGSRVELATFKVKGFEASEVPDHQHEKSLFSEFPAQHEKYHGQRAMIRRWDLTVLGIINREDSIWQKVVTREDHLYRTASATNSPLQNYMLRPLESPDEDNISADCVAMYELKKNTRRLGDYIAINGGKWTPEQKLDIVRALLAPFAELHSMGVAHRDIQPHNLWYAEDSAFILASGFHASHLPEKGTVRDISKMIKSSASIIPEDIYGEAGEIINPFAQDVYLLGIIAHKICFPDQKMTEEEGLAIWQSVENDPFKGKLDAFFAKAMDLEQDNRYPSAAAMHAEFNAISLGKDEPFDDARTVIEEISKGDFIKRELSPFAMMAHFPPTPGGAPTLFGEKIAYRCAIDGENGLFKFWQKAAIDLKNPSANRRLLRMRRRIEKAVEAELPIAKVLQFGLFGEGAGLFILTRFEEGTTWDVYIQGLVTDEEKLNNALGLCELVIQIHSNQFAHGDLHPANILVRPASGALEEGAETASRMVLIDSLDWGGQSEPYNTEYGPTNPQSADGYGRDKFAVYRMVEELFGEAVPDEVRAEIKAASLQPDGIPVDLSLLRDCLKAEIERQKAPPKVALPPLRLIYSDMRLPETARLLQAEGLEYHLSVNISDKYKNNLFCVITAHYQKLTVILNPESRQITAAWITDSGLNEYAQAAQRPALSFTQPISVERGIPPVGKTNNFLEFLMDQDAVLDLLEEMFGSTEQEVSEPVALEEGVEQTVKPSRIWQALMDTEGEQRLKVEIRSNEIEESKSGAWLIPCILKSGNELEFSGDEDEEIGIYLADETRQFGHVIAAESGDDILAVHPHGESLSAFKKKVGEGTEIFFESKRNHASRFRRQKAMDRVLSGNSRIHNLPGYFDEEGTARSKVVREVPSEESIRARYDNFNGSDERMNPKQVVAFQKVISQSPVSVLQGPPGTGKTKFVSQLINYLFENGLARNILLVGQSHTSVDTVAIKAKELCEEMGNQISLVRLGQEHLIDEKLLQCHSSSIQRKMRHKFQREYEQRINALASRLMLDQSFVEDIAKLHRSISPLLSRIAVLLSNINDLTQRREQSPDRACRIDEFKRSLDECAQIVNNNIRTRGYEFKLPEATDPEYWRELVRQIAANHGVTNQLAIQRLNHVIAISKDWIDVLASGSASFDRFFVKSSQLVTGTLVGMGAKWLNIEEQEFDWVIVDEAGRAQASELMIALQCASRGLLVGDHRQLSPHYEQSHVRAVSRKLGIEEAEVRKTDFERAFIANEGVTLDTQYRMIEPIGEIVSHCFYGGQLKSHRKVAPDWYVDLPYPMNKPVAWIDSGTGERAIYEENQGGGRVINRHELQVCMHLLRQIASSPVLEKLRASKSEKHPFPIGIIVMYSAQKRLLEAELSRSEWMAPLRDLCDIATVDSYQGQERGVVILCLVRNNPERRQGFLVEPSRINVSLSRAQERLVVIGAKSMWEASNKQSSLADVLTFISEQTAAGNENYELVDGTTVIEGARNV</sequence>
<keyword evidence="2" id="KW-0547">Nucleotide-binding</keyword>
<dbReference type="Pfam" id="PF13086">
    <property type="entry name" value="AAA_11"/>
    <property type="match status" value="1"/>
</dbReference>
<dbReference type="PANTHER" id="PTHR43788:SF8">
    <property type="entry name" value="DNA-BINDING PROTEIN SMUBP-2"/>
    <property type="match status" value="1"/>
</dbReference>
<dbReference type="InterPro" id="IPR041677">
    <property type="entry name" value="DNA2/NAM7_AAA_11"/>
</dbReference>
<dbReference type="Pfam" id="PF13087">
    <property type="entry name" value="AAA_12"/>
    <property type="match status" value="1"/>
</dbReference>
<dbReference type="GO" id="GO:0004672">
    <property type="term" value="F:protein kinase activity"/>
    <property type="evidence" value="ECO:0007669"/>
    <property type="project" value="InterPro"/>
</dbReference>
<evidence type="ECO:0000259" key="6">
    <source>
        <dbReference type="PROSITE" id="PS50011"/>
    </source>
</evidence>
<name>A0A7S9Q5Q0_9PSED</name>
<protein>
    <submittedName>
        <fullName evidence="8">NERD domain-containing protein</fullName>
    </submittedName>
</protein>
<keyword evidence="3" id="KW-0378">Hydrolase</keyword>
<dbReference type="InterPro" id="IPR027417">
    <property type="entry name" value="P-loop_NTPase"/>
</dbReference>